<dbReference type="EMBL" id="VTOW01000001">
    <property type="protein sequence ID" value="NKE70117.1"/>
    <property type="molecule type" value="Genomic_DNA"/>
</dbReference>
<dbReference type="GO" id="GO:0003677">
    <property type="term" value="F:DNA binding"/>
    <property type="evidence" value="ECO:0007669"/>
    <property type="project" value="InterPro"/>
</dbReference>
<accession>A0A7X6DN10</accession>
<dbReference type="InterPro" id="IPR001387">
    <property type="entry name" value="Cro/C1-type_HTH"/>
</dbReference>
<evidence type="ECO:0000256" key="1">
    <source>
        <dbReference type="SAM" id="MobiDB-lite"/>
    </source>
</evidence>
<sequence length="273" mass="29614">MENLGEFLRQQREGKNISIEELATRTRIGVRFIKLIEENQFDQLPNPVSAKGFLRSYARCLGLEEAPILSRFSQTVQSPETSAASGSEEKVPSYIQRKQPDRLPFPLWAALAVVGVIVFFLVLAFLMPKNKEAALPPPPEEILSDEPVPPEPSPIPPPPEGGGASSFEPPSPLSPAPTLSSAADPSPPSQESFIPLVLLIEAVEPSWIHATLDGTEIKEALLQAGESVRWEAKEKFALTVGNAGGVRLFLDGRELGSLGPSGKVVRREIVAQR</sequence>
<dbReference type="CDD" id="cd00093">
    <property type="entry name" value="HTH_XRE"/>
    <property type="match status" value="1"/>
</dbReference>
<dbReference type="AlphaFoldDB" id="A0A7X6DN10"/>
<proteinExistence type="predicted"/>
<evidence type="ECO:0000313" key="5">
    <source>
        <dbReference type="Proteomes" id="UP000534783"/>
    </source>
</evidence>
<evidence type="ECO:0000313" key="4">
    <source>
        <dbReference type="EMBL" id="NKE70117.1"/>
    </source>
</evidence>
<evidence type="ECO:0000256" key="2">
    <source>
        <dbReference type="SAM" id="Phobius"/>
    </source>
</evidence>
<dbReference type="InterPro" id="IPR010982">
    <property type="entry name" value="Lambda_DNA-bd_dom_sf"/>
</dbReference>
<dbReference type="Gene3D" id="1.10.260.40">
    <property type="entry name" value="lambda repressor-like DNA-binding domains"/>
    <property type="match status" value="1"/>
</dbReference>
<evidence type="ECO:0000259" key="3">
    <source>
        <dbReference type="Pfam" id="PF13464"/>
    </source>
</evidence>
<dbReference type="Pfam" id="PF13413">
    <property type="entry name" value="HTH_25"/>
    <property type="match status" value="1"/>
</dbReference>
<dbReference type="Pfam" id="PF13464">
    <property type="entry name" value="RodZ_C"/>
    <property type="match status" value="1"/>
</dbReference>
<feature type="compositionally biased region" description="Pro residues" evidence="1">
    <location>
        <begin position="147"/>
        <end position="160"/>
    </location>
</feature>
<keyword evidence="5" id="KW-1185">Reference proteome</keyword>
<organism evidence="4 5">
    <name type="scientific">Candidatus Manganitrophus noduliformans</name>
    <dbReference type="NCBI Taxonomy" id="2606439"/>
    <lineage>
        <taxon>Bacteria</taxon>
        <taxon>Pseudomonadati</taxon>
        <taxon>Nitrospirota</taxon>
        <taxon>Nitrospiria</taxon>
        <taxon>Candidatus Troglogloeales</taxon>
        <taxon>Candidatus Manganitrophaceae</taxon>
        <taxon>Candidatus Manganitrophus</taxon>
    </lineage>
</organism>
<keyword evidence="2" id="KW-0812">Transmembrane</keyword>
<feature type="transmembrane region" description="Helical" evidence="2">
    <location>
        <begin position="105"/>
        <end position="127"/>
    </location>
</feature>
<protein>
    <submittedName>
        <fullName evidence="4">Helix-turn-helix domain-containing protein</fullName>
    </submittedName>
</protein>
<keyword evidence="2" id="KW-1133">Transmembrane helix</keyword>
<dbReference type="RefSeq" id="WP_168058380.1">
    <property type="nucleotide sequence ID" value="NZ_VTOW01000001.1"/>
</dbReference>
<comment type="caution">
    <text evidence="4">The sequence shown here is derived from an EMBL/GenBank/DDBJ whole genome shotgun (WGS) entry which is preliminary data.</text>
</comment>
<keyword evidence="2" id="KW-0472">Membrane</keyword>
<dbReference type="InterPro" id="IPR050400">
    <property type="entry name" value="Bact_Cytoskel_RodZ"/>
</dbReference>
<dbReference type="PANTHER" id="PTHR34475">
    <property type="match status" value="1"/>
</dbReference>
<name>A0A7X6DN10_9BACT</name>
<feature type="region of interest" description="Disordered" evidence="1">
    <location>
        <begin position="137"/>
        <end position="188"/>
    </location>
</feature>
<gene>
    <name evidence="4" type="ORF">MNODULE_05090</name>
</gene>
<dbReference type="Proteomes" id="UP000534783">
    <property type="component" value="Unassembled WGS sequence"/>
</dbReference>
<dbReference type="SUPFAM" id="SSF47413">
    <property type="entry name" value="lambda repressor-like DNA-binding domains"/>
    <property type="match status" value="1"/>
</dbReference>
<feature type="domain" description="Cytoskeleton protein RodZ-like C-terminal" evidence="3">
    <location>
        <begin position="200"/>
        <end position="266"/>
    </location>
</feature>
<reference evidence="4 5" key="1">
    <citation type="journal article" date="2020" name="Nature">
        <title>Bacterial chemolithoautotrophy via manganese oxidation.</title>
        <authorList>
            <person name="Yu H."/>
            <person name="Leadbetter J.R."/>
        </authorList>
    </citation>
    <scope>NUCLEOTIDE SEQUENCE [LARGE SCALE GENOMIC DNA]</scope>
    <source>
        <strain evidence="4 5">Mn-1</strain>
    </source>
</reference>
<dbReference type="PANTHER" id="PTHR34475:SF1">
    <property type="entry name" value="CYTOSKELETON PROTEIN RODZ"/>
    <property type="match status" value="1"/>
</dbReference>
<dbReference type="InterPro" id="IPR025194">
    <property type="entry name" value="RodZ-like_C"/>
</dbReference>